<feature type="transmembrane region" description="Helical" evidence="7">
    <location>
        <begin position="336"/>
        <end position="357"/>
    </location>
</feature>
<evidence type="ECO:0000256" key="6">
    <source>
        <dbReference type="ARBA" id="ARBA00023136"/>
    </source>
</evidence>
<feature type="transmembrane region" description="Helical" evidence="7">
    <location>
        <begin position="256"/>
        <end position="279"/>
    </location>
</feature>
<evidence type="ECO:0000313" key="8">
    <source>
        <dbReference type="EMBL" id="TJY42755.1"/>
    </source>
</evidence>
<protein>
    <recommendedName>
        <fullName evidence="10">O-antigen/teichoic acid export membrane protein</fullName>
    </recommendedName>
</protein>
<feature type="transmembrane region" description="Helical" evidence="7">
    <location>
        <begin position="291"/>
        <end position="316"/>
    </location>
</feature>
<evidence type="ECO:0000256" key="5">
    <source>
        <dbReference type="ARBA" id="ARBA00022989"/>
    </source>
</evidence>
<keyword evidence="3" id="KW-1003">Cell membrane</keyword>
<feature type="transmembrane region" description="Helical" evidence="7">
    <location>
        <begin position="119"/>
        <end position="137"/>
    </location>
</feature>
<evidence type="ECO:0000256" key="3">
    <source>
        <dbReference type="ARBA" id="ARBA00022475"/>
    </source>
</evidence>
<evidence type="ECO:0000256" key="2">
    <source>
        <dbReference type="ARBA" id="ARBA00007430"/>
    </source>
</evidence>
<dbReference type="EMBL" id="SUPK01000003">
    <property type="protein sequence ID" value="TJY42755.1"/>
    <property type="molecule type" value="Genomic_DNA"/>
</dbReference>
<feature type="transmembrane region" description="Helical" evidence="7">
    <location>
        <begin position="396"/>
        <end position="415"/>
    </location>
</feature>
<evidence type="ECO:0008006" key="10">
    <source>
        <dbReference type="Google" id="ProtNLM"/>
    </source>
</evidence>
<dbReference type="GO" id="GO:0005886">
    <property type="term" value="C:plasma membrane"/>
    <property type="evidence" value="ECO:0007669"/>
    <property type="project" value="UniProtKB-SubCell"/>
</dbReference>
<keyword evidence="5 7" id="KW-1133">Transmembrane helix</keyword>
<dbReference type="PANTHER" id="PTHR30250:SF10">
    <property type="entry name" value="LIPOPOLYSACCHARIDE BIOSYNTHESIS PROTEIN WZXC"/>
    <property type="match status" value="1"/>
</dbReference>
<dbReference type="PANTHER" id="PTHR30250">
    <property type="entry name" value="PST FAMILY PREDICTED COLANIC ACID TRANSPORTER"/>
    <property type="match status" value="1"/>
</dbReference>
<comment type="similarity">
    <text evidence="2">Belongs to the polysaccharide synthase family.</text>
</comment>
<gene>
    <name evidence="8" type="ORF">E5161_07900</name>
</gene>
<comment type="caution">
    <text evidence="8">The sequence shown here is derived from an EMBL/GenBank/DDBJ whole genome shotgun (WGS) entry which is preliminary data.</text>
</comment>
<comment type="subcellular location">
    <subcellularLocation>
        <location evidence="1">Cell membrane</location>
        <topology evidence="1">Multi-pass membrane protein</topology>
    </subcellularLocation>
</comment>
<dbReference type="InterPro" id="IPR050833">
    <property type="entry name" value="Poly_Biosynth_Transport"/>
</dbReference>
<feature type="transmembrane region" description="Helical" evidence="7">
    <location>
        <begin position="224"/>
        <end position="244"/>
    </location>
</feature>
<feature type="transmembrane region" description="Helical" evidence="7">
    <location>
        <begin position="50"/>
        <end position="71"/>
    </location>
</feature>
<keyword evidence="4 7" id="KW-0812">Transmembrane</keyword>
<feature type="transmembrane region" description="Helical" evidence="7">
    <location>
        <begin position="364"/>
        <end position="384"/>
    </location>
</feature>
<proteinExistence type="inferred from homology"/>
<sequence length="438" mass="49350">MIYLIKRTLKLSGLKDIVVLSSGIFLAQIISFVCQPIATRLYSPEAFGVVSTIVSIASILAPIITLQYHLGIVTAKTDNEANIICALTFYIIVIMGLITMAGFIIYIQMNPSATKEVGYWIYISLPLLLLNGLGNVVESYNNRFGQYRLMSIVSLQRSAISNALMLFFGVLKMDYLGLVISRLISVVLGLRRQANYIITNYTQIFRSSMYEMRAVAVKYKVQPLFSLPGLFMTTYAFSILPLFINSLYSIKESGYFFVSTTMLGLPLSLISSSVAKIFFRNATLEKNNKGNFYASFKITLFLLTLVSGIGFVILWFVAEPFFSILYGNEWIKSGTFVKILIPMYAIRFIAQALIYGFIISGKQLLKLILQGFFIVEATAIYYFAKIYQFPIESFLEFINIAYFINYMVILIVLFYTSKSGGDTSETSKSVLLENQQYG</sequence>
<dbReference type="Pfam" id="PF13440">
    <property type="entry name" value="Polysacc_synt_3"/>
    <property type="match status" value="1"/>
</dbReference>
<feature type="transmembrane region" description="Helical" evidence="7">
    <location>
        <begin position="17"/>
        <end position="38"/>
    </location>
</feature>
<evidence type="ECO:0000313" key="9">
    <source>
        <dbReference type="Proteomes" id="UP000309673"/>
    </source>
</evidence>
<evidence type="ECO:0000256" key="7">
    <source>
        <dbReference type="SAM" id="Phobius"/>
    </source>
</evidence>
<evidence type="ECO:0000256" key="1">
    <source>
        <dbReference type="ARBA" id="ARBA00004651"/>
    </source>
</evidence>
<evidence type="ECO:0000256" key="4">
    <source>
        <dbReference type="ARBA" id="ARBA00022692"/>
    </source>
</evidence>
<reference evidence="8 9" key="1">
    <citation type="submission" date="2019-04" db="EMBL/GenBank/DDBJ databases">
        <title>Cohnella sp. nov., isolated from soil.</title>
        <authorList>
            <person name="Kim W."/>
        </authorList>
    </citation>
    <scope>NUCLEOTIDE SEQUENCE [LARGE SCALE GENOMIC DNA]</scope>
    <source>
        <strain evidence="8 9">CAU 1483</strain>
    </source>
</reference>
<accession>A0A4U0FD63</accession>
<organism evidence="8 9">
    <name type="scientific">Cohnella pontilimi</name>
    <dbReference type="NCBI Taxonomy" id="2564100"/>
    <lineage>
        <taxon>Bacteria</taxon>
        <taxon>Bacillati</taxon>
        <taxon>Bacillota</taxon>
        <taxon>Bacilli</taxon>
        <taxon>Bacillales</taxon>
        <taxon>Paenibacillaceae</taxon>
        <taxon>Cohnella</taxon>
    </lineage>
</organism>
<dbReference type="Proteomes" id="UP000309673">
    <property type="component" value="Unassembled WGS sequence"/>
</dbReference>
<name>A0A4U0FD63_9BACL</name>
<feature type="transmembrane region" description="Helical" evidence="7">
    <location>
        <begin position="83"/>
        <end position="107"/>
    </location>
</feature>
<keyword evidence="6 7" id="KW-0472">Membrane</keyword>
<dbReference type="AlphaFoldDB" id="A0A4U0FD63"/>
<keyword evidence="9" id="KW-1185">Reference proteome</keyword>
<dbReference type="OrthoDB" id="109075at2"/>
<dbReference type="RefSeq" id="WP_136777174.1">
    <property type="nucleotide sequence ID" value="NZ_SUPK01000003.1"/>
</dbReference>